<dbReference type="SUPFAM" id="SSF141371">
    <property type="entry name" value="PilZ domain-like"/>
    <property type="match status" value="1"/>
</dbReference>
<dbReference type="Proteomes" id="UP001184150">
    <property type="component" value="Unassembled WGS sequence"/>
</dbReference>
<comment type="caution">
    <text evidence="2">The sequence shown here is derived from an EMBL/GenBank/DDBJ whole genome shotgun (WGS) entry which is preliminary data.</text>
</comment>
<reference evidence="2 3" key="1">
    <citation type="submission" date="2023-07" db="EMBL/GenBank/DDBJ databases">
        <title>Sorghum-associated microbial communities from plants grown in Nebraska, USA.</title>
        <authorList>
            <person name="Schachtman D."/>
        </authorList>
    </citation>
    <scope>NUCLEOTIDE SEQUENCE [LARGE SCALE GENOMIC DNA]</scope>
    <source>
        <strain evidence="2 3">DS1027</strain>
    </source>
</reference>
<evidence type="ECO:0000313" key="2">
    <source>
        <dbReference type="EMBL" id="MDR6509727.1"/>
    </source>
</evidence>
<protein>
    <recommendedName>
        <fullName evidence="1">PilZ domain-containing protein</fullName>
    </recommendedName>
</protein>
<gene>
    <name evidence="2" type="ORF">J2792_000567</name>
</gene>
<dbReference type="RefSeq" id="WP_022675272.1">
    <property type="nucleotide sequence ID" value="NZ_JAVDRD010000001.1"/>
</dbReference>
<dbReference type="EMBL" id="JAVDRD010000001">
    <property type="protein sequence ID" value="MDR6509727.1"/>
    <property type="molecule type" value="Genomic_DNA"/>
</dbReference>
<keyword evidence="3" id="KW-1185">Reference proteome</keyword>
<accession>A0ABU1MHF8</accession>
<sequence>MPTINWQQDYEAAASDDRCAPRSRMVIPAKLRRNGARAAQTLVLDLSLAGFSALASVRLAQGSKVYLTLPGLEPREAEVVWWHAGLVGCAFANLLTQREHDALLLRYGGEADGDGR</sequence>
<evidence type="ECO:0000313" key="3">
    <source>
        <dbReference type="Proteomes" id="UP001184150"/>
    </source>
</evidence>
<name>A0ABU1MHF8_9SPHN</name>
<dbReference type="Pfam" id="PF07238">
    <property type="entry name" value="PilZ"/>
    <property type="match status" value="1"/>
</dbReference>
<evidence type="ECO:0000259" key="1">
    <source>
        <dbReference type="Pfam" id="PF07238"/>
    </source>
</evidence>
<proteinExistence type="predicted"/>
<dbReference type="InterPro" id="IPR009875">
    <property type="entry name" value="PilZ_domain"/>
</dbReference>
<organism evidence="2 3">
    <name type="scientific">Novosphingobium capsulatum</name>
    <dbReference type="NCBI Taxonomy" id="13688"/>
    <lineage>
        <taxon>Bacteria</taxon>
        <taxon>Pseudomonadati</taxon>
        <taxon>Pseudomonadota</taxon>
        <taxon>Alphaproteobacteria</taxon>
        <taxon>Sphingomonadales</taxon>
        <taxon>Sphingomonadaceae</taxon>
        <taxon>Novosphingobium</taxon>
    </lineage>
</organism>
<feature type="domain" description="PilZ" evidence="1">
    <location>
        <begin position="17"/>
        <end position="101"/>
    </location>
</feature>